<evidence type="ECO:0000256" key="8">
    <source>
        <dbReference type="PROSITE-ProRule" id="PRU00282"/>
    </source>
</evidence>
<accession>A0A7S3CTX2</accession>
<keyword evidence="5" id="KW-0677">Repeat</keyword>
<evidence type="ECO:0000256" key="6">
    <source>
        <dbReference type="ARBA" id="ARBA00022989"/>
    </source>
</evidence>
<evidence type="ECO:0000256" key="3">
    <source>
        <dbReference type="ARBA" id="ARBA00022448"/>
    </source>
</evidence>
<dbReference type="Pfam" id="PF00153">
    <property type="entry name" value="Mito_carr"/>
    <property type="match status" value="1"/>
</dbReference>
<dbReference type="PANTHER" id="PTHR45618">
    <property type="entry name" value="MITOCHONDRIAL DICARBOXYLATE CARRIER-RELATED"/>
    <property type="match status" value="1"/>
</dbReference>
<sequence length="116" mass="12852">MRNSIINAAELASYDQYKQTMIQKGILKDGVLCHLTCACMAGFTACVVGSPVDVLKTRIMNAHPGQYSNPLDCIYQTFKSEGPAAFYKGFGPNVMRLAGWNCCMFLTLEQVKKRFA</sequence>
<evidence type="ECO:0000256" key="1">
    <source>
        <dbReference type="ARBA" id="ARBA00004141"/>
    </source>
</evidence>
<gene>
    <name evidence="10" type="ORF">SRAS04492_LOCUS8948</name>
</gene>
<keyword evidence="4 8" id="KW-0812">Transmembrane</keyword>
<dbReference type="GO" id="GO:0016020">
    <property type="term" value="C:membrane"/>
    <property type="evidence" value="ECO:0007669"/>
    <property type="project" value="UniProtKB-SubCell"/>
</dbReference>
<dbReference type="InterPro" id="IPR050391">
    <property type="entry name" value="Mito_Metabolite_Transporter"/>
</dbReference>
<feature type="repeat" description="Solcar" evidence="8">
    <location>
        <begin position="29"/>
        <end position="114"/>
    </location>
</feature>
<evidence type="ECO:0000256" key="7">
    <source>
        <dbReference type="ARBA" id="ARBA00023136"/>
    </source>
</evidence>
<evidence type="ECO:0000256" key="9">
    <source>
        <dbReference type="RuleBase" id="RU000488"/>
    </source>
</evidence>
<dbReference type="EMBL" id="HBIA01017984">
    <property type="protein sequence ID" value="CAE0237139.1"/>
    <property type="molecule type" value="Transcribed_RNA"/>
</dbReference>
<keyword evidence="3 9" id="KW-0813">Transport</keyword>
<evidence type="ECO:0008006" key="11">
    <source>
        <dbReference type="Google" id="ProtNLM"/>
    </source>
</evidence>
<dbReference type="Gene3D" id="1.50.40.10">
    <property type="entry name" value="Mitochondrial carrier domain"/>
    <property type="match status" value="1"/>
</dbReference>
<evidence type="ECO:0000256" key="5">
    <source>
        <dbReference type="ARBA" id="ARBA00022737"/>
    </source>
</evidence>
<evidence type="ECO:0000256" key="2">
    <source>
        <dbReference type="ARBA" id="ARBA00006375"/>
    </source>
</evidence>
<proteinExistence type="inferred from homology"/>
<evidence type="ECO:0000256" key="4">
    <source>
        <dbReference type="ARBA" id="ARBA00022692"/>
    </source>
</evidence>
<dbReference type="PROSITE" id="PS50920">
    <property type="entry name" value="SOLCAR"/>
    <property type="match status" value="1"/>
</dbReference>
<comment type="similarity">
    <text evidence="2 9">Belongs to the mitochondrial carrier (TC 2.A.29) family.</text>
</comment>
<dbReference type="InterPro" id="IPR023395">
    <property type="entry name" value="MCP_dom_sf"/>
</dbReference>
<organism evidence="10">
    <name type="scientific">Strombidium rassoulzadegani</name>
    <dbReference type="NCBI Taxonomy" id="1082188"/>
    <lineage>
        <taxon>Eukaryota</taxon>
        <taxon>Sar</taxon>
        <taxon>Alveolata</taxon>
        <taxon>Ciliophora</taxon>
        <taxon>Intramacronucleata</taxon>
        <taxon>Spirotrichea</taxon>
        <taxon>Oligotrichia</taxon>
        <taxon>Strombidiidae</taxon>
        <taxon>Strombidium</taxon>
    </lineage>
</organism>
<dbReference type="AlphaFoldDB" id="A0A7S3CTX2"/>
<keyword evidence="7 8" id="KW-0472">Membrane</keyword>
<dbReference type="SUPFAM" id="SSF103506">
    <property type="entry name" value="Mitochondrial carrier"/>
    <property type="match status" value="1"/>
</dbReference>
<evidence type="ECO:0000313" key="10">
    <source>
        <dbReference type="EMBL" id="CAE0237139.1"/>
    </source>
</evidence>
<dbReference type="InterPro" id="IPR018108">
    <property type="entry name" value="MCP_transmembrane"/>
</dbReference>
<keyword evidence="6" id="KW-1133">Transmembrane helix</keyword>
<protein>
    <recommendedName>
        <fullName evidence="11">Mitochondrial uncoupling protein</fullName>
    </recommendedName>
</protein>
<reference evidence="10" key="1">
    <citation type="submission" date="2021-01" db="EMBL/GenBank/DDBJ databases">
        <authorList>
            <person name="Corre E."/>
            <person name="Pelletier E."/>
            <person name="Niang G."/>
            <person name="Scheremetjew M."/>
            <person name="Finn R."/>
            <person name="Kale V."/>
            <person name="Holt S."/>
            <person name="Cochrane G."/>
            <person name="Meng A."/>
            <person name="Brown T."/>
            <person name="Cohen L."/>
        </authorList>
    </citation>
    <scope>NUCLEOTIDE SEQUENCE</scope>
    <source>
        <strain evidence="10">Ras09</strain>
    </source>
</reference>
<name>A0A7S3CTX2_9SPIT</name>
<comment type="subcellular location">
    <subcellularLocation>
        <location evidence="1">Membrane</location>
        <topology evidence="1">Multi-pass membrane protein</topology>
    </subcellularLocation>
</comment>